<dbReference type="Pfam" id="PF03958">
    <property type="entry name" value="Secretin_N"/>
    <property type="match status" value="2"/>
</dbReference>
<dbReference type="GO" id="GO:0015627">
    <property type="term" value="C:type II protein secretion system complex"/>
    <property type="evidence" value="ECO:0007669"/>
    <property type="project" value="TreeGrafter"/>
</dbReference>
<dbReference type="GO" id="GO:0009306">
    <property type="term" value="P:protein secretion"/>
    <property type="evidence" value="ECO:0007669"/>
    <property type="project" value="TreeGrafter"/>
</dbReference>
<evidence type="ECO:0000256" key="1">
    <source>
        <dbReference type="SAM" id="MobiDB-lite"/>
    </source>
</evidence>
<gene>
    <name evidence="3" type="ORF">C0Z20_03325</name>
</gene>
<accession>A0A2N7X7Y3</accession>
<dbReference type="STRING" id="863227.GCA_000373005_00475"/>
<keyword evidence="4" id="KW-1185">Reference proteome</keyword>
<feature type="compositionally biased region" description="Polar residues" evidence="1">
    <location>
        <begin position="1"/>
        <end position="11"/>
    </location>
</feature>
<comment type="caution">
    <text evidence="3">The sequence shown here is derived from an EMBL/GenBank/DDBJ whole genome shotgun (WGS) entry which is preliminary data.</text>
</comment>
<dbReference type="EMBL" id="PNYC01000002">
    <property type="protein sequence ID" value="PMS37868.1"/>
    <property type="molecule type" value="Genomic_DNA"/>
</dbReference>
<dbReference type="InterPro" id="IPR038591">
    <property type="entry name" value="NolW-like_sf"/>
</dbReference>
<feature type="region of interest" description="Disordered" evidence="1">
    <location>
        <begin position="54"/>
        <end position="86"/>
    </location>
</feature>
<dbReference type="InterPro" id="IPR050810">
    <property type="entry name" value="Bact_Secretion_Sys_Channel"/>
</dbReference>
<proteinExistence type="predicted"/>
<dbReference type="Gene3D" id="3.30.1370.120">
    <property type="match status" value="2"/>
</dbReference>
<sequence length="671" mass="71368">MSKSPPCSGSPSARFARDCRGCAPSSRSTLPEPRANPARLIARPAALAHSTSFALVDHGHQSHRTSTATRDAARRSRPPLDVADRRPAVAALRRSIARRIARELERDDGRADAVRAAAQRIERDPLKMALAHDMTRSLPRWPAWWLAAIVAVLLLPPFGMTAGTASATESTHTAGAASAGLSAPYAFRATNRSPLEILRQFAGDHGLSLRFAPAANGRAQAWNGARLDGWIRAESGHDFLEQLANAHRFDWFVANRTLYVSARADSIVERIPLHGISAEAARAALAAVGLYDERFGWGVLAAQDAVLVSGPREYVALVRRFLSVRSAPSAAAARAEPMIFPLRYAPATDADGFDAGDRTRPGAASIIRQLVGRDAADDAPAFFMPLLEPASAAGARQPASASVDGLAHLFGISPPLPALPPLPSSRSPSMRLPATRATAARDADAVVIGDERSNTVIVWGDPALRGPLERIVEALDQPMPMVSMEVLVLETDDETLRSLAQGPAHRRADADEIDTERSRAGFDAKLSHALEAQRAKVLNRQNLVGFANQPVTLALGAEESHRRSPLRGGDAAGEFDDNASGRAGHRGDALDLVARPLPAQPSGPSAIAVDVRLLMAQPTGLPGQEWSTTTSVRLRTAVALEGGGAPRLLTSYPVATSRDRQRAIFISAGAL</sequence>
<feature type="domain" description="NolW-like" evidence="2">
    <location>
        <begin position="339"/>
        <end position="480"/>
    </location>
</feature>
<evidence type="ECO:0000313" key="4">
    <source>
        <dbReference type="Proteomes" id="UP000235777"/>
    </source>
</evidence>
<evidence type="ECO:0000313" key="3">
    <source>
        <dbReference type="EMBL" id="PMS37868.1"/>
    </source>
</evidence>
<name>A0A2N7X7Y3_9BURK</name>
<evidence type="ECO:0000259" key="2">
    <source>
        <dbReference type="Pfam" id="PF03958"/>
    </source>
</evidence>
<dbReference type="InterPro" id="IPR005644">
    <property type="entry name" value="NolW-like"/>
</dbReference>
<feature type="region of interest" description="Disordered" evidence="1">
    <location>
        <begin position="558"/>
        <end position="583"/>
    </location>
</feature>
<protein>
    <recommendedName>
        <fullName evidence="2">NolW-like domain-containing protein</fullName>
    </recommendedName>
</protein>
<dbReference type="Proteomes" id="UP000235777">
    <property type="component" value="Unassembled WGS sequence"/>
</dbReference>
<dbReference type="Gene3D" id="3.55.50.30">
    <property type="match status" value="1"/>
</dbReference>
<feature type="region of interest" description="Disordered" evidence="1">
    <location>
        <begin position="1"/>
        <end position="36"/>
    </location>
</feature>
<dbReference type="PANTHER" id="PTHR30332">
    <property type="entry name" value="PROBABLE GENERAL SECRETION PATHWAY PROTEIN D"/>
    <property type="match status" value="1"/>
</dbReference>
<feature type="domain" description="NolW-like" evidence="2">
    <location>
        <begin position="268"/>
        <end position="323"/>
    </location>
</feature>
<organism evidence="3 4">
    <name type="scientific">Trinickia symbiotica</name>
    <dbReference type="NCBI Taxonomy" id="863227"/>
    <lineage>
        <taxon>Bacteria</taxon>
        <taxon>Pseudomonadati</taxon>
        <taxon>Pseudomonadota</taxon>
        <taxon>Betaproteobacteria</taxon>
        <taxon>Burkholderiales</taxon>
        <taxon>Burkholderiaceae</taxon>
        <taxon>Trinickia</taxon>
    </lineage>
</organism>
<reference evidence="3 4" key="1">
    <citation type="submission" date="2018-01" db="EMBL/GenBank/DDBJ databases">
        <title>Whole genome analyses suggest that Burkholderia sensu lato contains two further novel genera in the rhizoxinica-symbiotica group Mycetohabitans gen. nov., and Trinickia gen. nov.: implications for the evolution of diazotrophy and nodulation in the Burkholderiaceae.</title>
        <authorList>
            <person name="Estrada-de los Santos P."/>
            <person name="Palmer M."/>
            <person name="Chavez-Ramirez B."/>
            <person name="Beukes C."/>
            <person name="Steenkamp E.T."/>
            <person name="Hirsch A.M."/>
            <person name="Manyaka P."/>
            <person name="Maluk M."/>
            <person name="Lafos M."/>
            <person name="Crook M."/>
            <person name="Gross E."/>
            <person name="Simon M.F."/>
            <person name="Bueno dos Reis Junior F."/>
            <person name="Poole P.S."/>
            <person name="Venter S.N."/>
            <person name="James E.K."/>
        </authorList>
    </citation>
    <scope>NUCLEOTIDE SEQUENCE [LARGE SCALE GENOMIC DNA]</scope>
    <source>
        <strain evidence="3 4">JPY 581</strain>
    </source>
</reference>
<dbReference type="AlphaFoldDB" id="A0A2N7X7Y3"/>
<dbReference type="PANTHER" id="PTHR30332:SF5">
    <property type="entry name" value="SPI-1 TYPE 3 SECRETION SYSTEM SECRETIN"/>
    <property type="match status" value="1"/>
</dbReference>